<dbReference type="InterPro" id="IPR029149">
    <property type="entry name" value="Creatin/AminoP/Spt16_N"/>
</dbReference>
<dbReference type="Pfam" id="PF00557">
    <property type="entry name" value="Peptidase_M24"/>
    <property type="match status" value="1"/>
</dbReference>
<dbReference type="GO" id="GO:0030145">
    <property type="term" value="F:manganese ion binding"/>
    <property type="evidence" value="ECO:0007669"/>
    <property type="project" value="InterPro"/>
</dbReference>
<dbReference type="Pfam" id="PF05195">
    <property type="entry name" value="AMP_N"/>
    <property type="match status" value="1"/>
</dbReference>
<name>A0A165DRF6_9BASI</name>
<dbReference type="Proteomes" id="UP000076842">
    <property type="component" value="Unassembled WGS sequence"/>
</dbReference>
<dbReference type="GO" id="GO:0006508">
    <property type="term" value="P:proteolysis"/>
    <property type="evidence" value="ECO:0007669"/>
    <property type="project" value="TreeGrafter"/>
</dbReference>
<accession>A0A165DRF6</accession>
<reference evidence="8 9" key="1">
    <citation type="journal article" date="2016" name="Mol. Biol. Evol.">
        <title>Comparative Genomics of Early-Diverging Mushroom-Forming Fungi Provides Insights into the Origins of Lignocellulose Decay Capabilities.</title>
        <authorList>
            <person name="Nagy L.G."/>
            <person name="Riley R."/>
            <person name="Tritt A."/>
            <person name="Adam C."/>
            <person name="Daum C."/>
            <person name="Floudas D."/>
            <person name="Sun H."/>
            <person name="Yadav J.S."/>
            <person name="Pangilinan J."/>
            <person name="Larsson K.H."/>
            <person name="Matsuura K."/>
            <person name="Barry K."/>
            <person name="Labutti K."/>
            <person name="Kuo R."/>
            <person name="Ohm R.A."/>
            <person name="Bhattacharya S.S."/>
            <person name="Shirouzu T."/>
            <person name="Yoshinaga Y."/>
            <person name="Martin F.M."/>
            <person name="Grigoriev I.V."/>
            <person name="Hibbett D.S."/>
        </authorList>
    </citation>
    <scope>NUCLEOTIDE SEQUENCE [LARGE SCALE GENOMIC DNA]</scope>
    <source>
        <strain evidence="8 9">HHB12733</strain>
    </source>
</reference>
<dbReference type="EMBL" id="KV424039">
    <property type="protein sequence ID" value="KZT53381.1"/>
    <property type="molecule type" value="Genomic_DNA"/>
</dbReference>
<dbReference type="GO" id="GO:0005739">
    <property type="term" value="C:mitochondrion"/>
    <property type="evidence" value="ECO:0007669"/>
    <property type="project" value="TreeGrafter"/>
</dbReference>
<dbReference type="SUPFAM" id="SSF55920">
    <property type="entry name" value="Creatinase/aminopeptidase"/>
    <property type="match status" value="1"/>
</dbReference>
<evidence type="ECO:0000313" key="9">
    <source>
        <dbReference type="Proteomes" id="UP000076842"/>
    </source>
</evidence>
<dbReference type="CDD" id="cd01087">
    <property type="entry name" value="Prolidase"/>
    <property type="match status" value="1"/>
</dbReference>
<feature type="region of interest" description="Disordered" evidence="6">
    <location>
        <begin position="44"/>
        <end position="80"/>
    </location>
</feature>
<sequence>MYAPAARASLVHARAPPVPLCTHRTPRTRAPGALHHTRTLATPAPAQDDIPQCTKPPRYGQPTPDTHPHLMRPGELTPGIPREEYHARRTRLMDSLPDGTVALALGGKVKYMSQGIFYKFRQASDFWYLTGFDEPDSAVILEKTSDTKGYRMTLFLRPKDAQLELWEGACTGVDAALTLFSADSAYAMSALPAHLRSLLSAPSTQHIYVDGSLSPKGRAKKGLFDFLKGGGKTEYDGILSGARGRIHELAPEVGRLRAIKSENEQAVMRRAGALSGRAHAKTMAFTRSAQTEAQLAAHFEYQCALAGAQRPAYVPVVASGANARIIHYVNNDCTLRPGEMVLMDGGAEYNGYASDITRTWPVSGTFTPPQRDLYSAVLAVEKACIGLCTGSAQLSLADLHRRSCELLREELTQIGFRFGRGGGGAGGRELEGTLYPHFLSHPIGIDLHESATIDRGERLRPGMVITVEPGVYVPPHDSFPKHFHNLGVRIEDCVLVQQEHSVVLSVEAPKEVEDVEGACQRSLAPV</sequence>
<dbReference type="PANTHER" id="PTHR43226:SF4">
    <property type="entry name" value="XAA-PRO AMINOPEPTIDASE 3"/>
    <property type="match status" value="1"/>
</dbReference>
<dbReference type="Gene3D" id="3.40.350.10">
    <property type="entry name" value="Creatinase/prolidase N-terminal domain"/>
    <property type="match status" value="1"/>
</dbReference>
<dbReference type="AlphaFoldDB" id="A0A165DRF6"/>
<dbReference type="OrthoDB" id="4215474at2759"/>
<dbReference type="SUPFAM" id="SSF53092">
    <property type="entry name" value="Creatinase/prolidase N-terminal domain"/>
    <property type="match status" value="1"/>
</dbReference>
<dbReference type="GO" id="GO:0070006">
    <property type="term" value="F:metalloaminopeptidase activity"/>
    <property type="evidence" value="ECO:0007669"/>
    <property type="project" value="InterPro"/>
</dbReference>
<evidence type="ECO:0000256" key="6">
    <source>
        <dbReference type="SAM" id="MobiDB-lite"/>
    </source>
</evidence>
<keyword evidence="3" id="KW-0479">Metal-binding</keyword>
<dbReference type="InterPro" id="IPR052433">
    <property type="entry name" value="X-Pro_dipept-like"/>
</dbReference>
<dbReference type="FunCoup" id="A0A165DRF6">
    <property type="interactions" value="338"/>
</dbReference>
<comment type="cofactor">
    <cofactor evidence="1">
        <name>Mn(2+)</name>
        <dbReference type="ChEBI" id="CHEBI:29035"/>
    </cofactor>
</comment>
<organism evidence="8 9">
    <name type="scientific">Calocera cornea HHB12733</name>
    <dbReference type="NCBI Taxonomy" id="1353952"/>
    <lineage>
        <taxon>Eukaryota</taxon>
        <taxon>Fungi</taxon>
        <taxon>Dikarya</taxon>
        <taxon>Basidiomycota</taxon>
        <taxon>Agaricomycotina</taxon>
        <taxon>Dacrymycetes</taxon>
        <taxon>Dacrymycetales</taxon>
        <taxon>Dacrymycetaceae</taxon>
        <taxon>Calocera</taxon>
    </lineage>
</organism>
<evidence type="ECO:0000256" key="3">
    <source>
        <dbReference type="ARBA" id="ARBA00022723"/>
    </source>
</evidence>
<evidence type="ECO:0000256" key="1">
    <source>
        <dbReference type="ARBA" id="ARBA00001936"/>
    </source>
</evidence>
<feature type="domain" description="Aminopeptidase P N-terminal" evidence="7">
    <location>
        <begin position="80"/>
        <end position="217"/>
    </location>
</feature>
<dbReference type="Gene3D" id="3.90.230.10">
    <property type="entry name" value="Creatinase/methionine aminopeptidase superfamily"/>
    <property type="match status" value="1"/>
</dbReference>
<dbReference type="STRING" id="1353952.A0A165DRF6"/>
<evidence type="ECO:0000256" key="5">
    <source>
        <dbReference type="ARBA" id="ARBA00023211"/>
    </source>
</evidence>
<protein>
    <submittedName>
        <fullName evidence="8">Peptidase M24</fullName>
    </submittedName>
</protein>
<evidence type="ECO:0000256" key="2">
    <source>
        <dbReference type="ARBA" id="ARBA00008766"/>
    </source>
</evidence>
<keyword evidence="9" id="KW-1185">Reference proteome</keyword>
<keyword evidence="4" id="KW-0378">Hydrolase</keyword>
<evidence type="ECO:0000256" key="4">
    <source>
        <dbReference type="ARBA" id="ARBA00022801"/>
    </source>
</evidence>
<dbReference type="PANTHER" id="PTHR43226">
    <property type="entry name" value="XAA-PRO AMINOPEPTIDASE 3"/>
    <property type="match status" value="1"/>
</dbReference>
<dbReference type="InterPro" id="IPR007865">
    <property type="entry name" value="Aminopep_P_N"/>
</dbReference>
<dbReference type="SMART" id="SM01011">
    <property type="entry name" value="AMP_N"/>
    <property type="match status" value="1"/>
</dbReference>
<gene>
    <name evidence="8" type="ORF">CALCODRAFT_53478</name>
</gene>
<dbReference type="InParanoid" id="A0A165DRF6"/>
<keyword evidence="5" id="KW-0464">Manganese</keyword>
<dbReference type="InterPro" id="IPR036005">
    <property type="entry name" value="Creatinase/aminopeptidase-like"/>
</dbReference>
<evidence type="ECO:0000259" key="7">
    <source>
        <dbReference type="SMART" id="SM01011"/>
    </source>
</evidence>
<proteinExistence type="inferred from homology"/>
<dbReference type="InterPro" id="IPR000994">
    <property type="entry name" value="Pept_M24"/>
</dbReference>
<comment type="similarity">
    <text evidence="2">Belongs to the peptidase M24B family.</text>
</comment>
<evidence type="ECO:0000313" key="8">
    <source>
        <dbReference type="EMBL" id="KZT53381.1"/>
    </source>
</evidence>